<evidence type="ECO:0000313" key="11">
    <source>
        <dbReference type="EMBL" id="KAF6122667.1"/>
    </source>
</evidence>
<evidence type="ECO:0000256" key="9">
    <source>
        <dbReference type="SAM" id="MobiDB-lite"/>
    </source>
</evidence>
<dbReference type="InterPro" id="IPR001876">
    <property type="entry name" value="Znf_RanBP2"/>
</dbReference>
<reference evidence="11 12" key="1">
    <citation type="journal article" date="2020" name="Nature">
        <title>Six reference-quality genomes reveal evolution of bat adaptations.</title>
        <authorList>
            <person name="Jebb D."/>
            <person name="Huang Z."/>
            <person name="Pippel M."/>
            <person name="Hughes G.M."/>
            <person name="Lavrichenko K."/>
            <person name="Devanna P."/>
            <person name="Winkler S."/>
            <person name="Jermiin L.S."/>
            <person name="Skirmuntt E.C."/>
            <person name="Katzourakis A."/>
            <person name="Burkitt-Gray L."/>
            <person name="Ray D.A."/>
            <person name="Sullivan K.A.M."/>
            <person name="Roscito J.G."/>
            <person name="Kirilenko B.M."/>
            <person name="Davalos L.M."/>
            <person name="Corthals A.P."/>
            <person name="Power M.L."/>
            <person name="Jones G."/>
            <person name="Ransome R.D."/>
            <person name="Dechmann D.K.N."/>
            <person name="Locatelli A.G."/>
            <person name="Puechmaille S.J."/>
            <person name="Fedrigo O."/>
            <person name="Jarvis E.D."/>
            <person name="Hiller M."/>
            <person name="Vernes S.C."/>
            <person name="Myers E.W."/>
            <person name="Teeling E.C."/>
        </authorList>
    </citation>
    <scope>NUCLEOTIDE SEQUENCE [LARGE SCALE GENOMIC DNA]</scope>
    <source>
        <strain evidence="11">Bat1K_MPI-CBG_1</strain>
    </source>
</reference>
<keyword evidence="5" id="KW-0805">Transcription regulation</keyword>
<evidence type="ECO:0000256" key="1">
    <source>
        <dbReference type="ARBA" id="ARBA00004123"/>
    </source>
</evidence>
<feature type="compositionally biased region" description="Low complexity" evidence="9">
    <location>
        <begin position="274"/>
        <end position="285"/>
    </location>
</feature>
<dbReference type="Pfam" id="PF00641">
    <property type="entry name" value="Zn_ribbon_RanBP"/>
    <property type="match status" value="1"/>
</dbReference>
<dbReference type="PANTHER" id="PTHR12920">
    <property type="entry name" value="RYBP AND YAF2-RELATED"/>
    <property type="match status" value="1"/>
</dbReference>
<feature type="region of interest" description="Disordered" evidence="9">
    <location>
        <begin position="158"/>
        <end position="224"/>
    </location>
</feature>
<feature type="compositionally biased region" description="Low complexity" evidence="9">
    <location>
        <begin position="173"/>
        <end position="184"/>
    </location>
</feature>
<keyword evidence="4" id="KW-0862">Zinc</keyword>
<comment type="caution">
    <text evidence="11">The sequence shown here is derived from an EMBL/GenBank/DDBJ whole genome shotgun (WGS) entry which is preliminary data.</text>
</comment>
<evidence type="ECO:0000256" key="8">
    <source>
        <dbReference type="PROSITE-ProRule" id="PRU00322"/>
    </source>
</evidence>
<organism evidence="11 12">
    <name type="scientific">Phyllostomus discolor</name>
    <name type="common">pale spear-nosed bat</name>
    <dbReference type="NCBI Taxonomy" id="89673"/>
    <lineage>
        <taxon>Eukaryota</taxon>
        <taxon>Metazoa</taxon>
        <taxon>Chordata</taxon>
        <taxon>Craniata</taxon>
        <taxon>Vertebrata</taxon>
        <taxon>Euteleostomi</taxon>
        <taxon>Mammalia</taxon>
        <taxon>Eutheria</taxon>
        <taxon>Laurasiatheria</taxon>
        <taxon>Chiroptera</taxon>
        <taxon>Yangochiroptera</taxon>
        <taxon>Phyllostomidae</taxon>
        <taxon>Phyllostominae</taxon>
        <taxon>Phyllostomus</taxon>
    </lineage>
</organism>
<dbReference type="GO" id="GO:0005634">
    <property type="term" value="C:nucleus"/>
    <property type="evidence" value="ECO:0007669"/>
    <property type="project" value="UniProtKB-SubCell"/>
</dbReference>
<evidence type="ECO:0000259" key="10">
    <source>
        <dbReference type="PROSITE" id="PS50199"/>
    </source>
</evidence>
<evidence type="ECO:0000256" key="5">
    <source>
        <dbReference type="ARBA" id="ARBA00023015"/>
    </source>
</evidence>
<protein>
    <submittedName>
        <fullName evidence="11">YY1 associated factor 2</fullName>
    </submittedName>
</protein>
<evidence type="ECO:0000256" key="7">
    <source>
        <dbReference type="ARBA" id="ARBA00023242"/>
    </source>
</evidence>
<dbReference type="InterPro" id="IPR036443">
    <property type="entry name" value="Znf_RanBP2_sf"/>
</dbReference>
<dbReference type="FunFam" id="4.10.1060.10:FF:000009">
    <property type="entry name" value="YY1 associated factor 2"/>
    <property type="match status" value="1"/>
</dbReference>
<keyword evidence="6" id="KW-0804">Transcription</keyword>
<keyword evidence="3 8" id="KW-0863">Zinc-finger</keyword>
<evidence type="ECO:0000256" key="4">
    <source>
        <dbReference type="ARBA" id="ARBA00022833"/>
    </source>
</evidence>
<dbReference type="GO" id="GO:0003712">
    <property type="term" value="F:transcription coregulator activity"/>
    <property type="evidence" value="ECO:0007669"/>
    <property type="project" value="TreeGrafter"/>
</dbReference>
<dbReference type="Gene3D" id="4.10.1060.10">
    <property type="entry name" value="Zinc finger, RanBP2-type"/>
    <property type="match status" value="1"/>
</dbReference>
<dbReference type="GO" id="GO:0045893">
    <property type="term" value="P:positive regulation of DNA-templated transcription"/>
    <property type="evidence" value="ECO:0007669"/>
    <property type="project" value="InterPro"/>
</dbReference>
<name>A0A834AXQ8_9CHIR</name>
<dbReference type="AlphaFoldDB" id="A0A834AXQ8"/>
<comment type="subcellular location">
    <subcellularLocation>
        <location evidence="1">Nucleus</location>
    </subcellularLocation>
</comment>
<evidence type="ECO:0000313" key="12">
    <source>
        <dbReference type="Proteomes" id="UP000664940"/>
    </source>
</evidence>
<dbReference type="SUPFAM" id="SSF90209">
    <property type="entry name" value="Ran binding protein zinc finger-like"/>
    <property type="match status" value="1"/>
</dbReference>
<proteinExistence type="predicted"/>
<feature type="compositionally biased region" description="Basic and acidic residues" evidence="9">
    <location>
        <begin position="185"/>
        <end position="204"/>
    </location>
</feature>
<dbReference type="InterPro" id="IPR033774">
    <property type="entry name" value="YAF2_RYBP"/>
</dbReference>
<keyword evidence="2" id="KW-0479">Metal-binding</keyword>
<evidence type="ECO:0000256" key="2">
    <source>
        <dbReference type="ARBA" id="ARBA00022723"/>
    </source>
</evidence>
<feature type="domain" description="RanBP2-type" evidence="10">
    <location>
        <begin position="130"/>
        <end position="159"/>
    </location>
</feature>
<accession>A0A834AXQ8</accession>
<evidence type="ECO:0000256" key="6">
    <source>
        <dbReference type="ARBA" id="ARBA00023163"/>
    </source>
</evidence>
<dbReference type="InterPro" id="IPR039958">
    <property type="entry name" value="RYBP/YAF2"/>
</dbReference>
<dbReference type="GO" id="GO:0008270">
    <property type="term" value="F:zinc ion binding"/>
    <property type="evidence" value="ECO:0007669"/>
    <property type="project" value="UniProtKB-KW"/>
</dbReference>
<feature type="compositionally biased region" description="Low complexity" evidence="9">
    <location>
        <begin position="247"/>
        <end position="267"/>
    </location>
</feature>
<feature type="region of interest" description="Disordered" evidence="9">
    <location>
        <begin position="111"/>
        <end position="131"/>
    </location>
</feature>
<sequence length="291" mass="31095">MKNDSSSRGCSVTPTPPACQRTRCGCWAALAAFEVSGAAADWRVQITCAEAGVSPTAGGCVGSGGGSELSGAAFPAPSLPPPPPVSARLIILLIDKQRPRQRLSACICSQAMGDKKSPTRPKRQPKPSSDEGYWDCSVCTFRNSAEAFKCMMCDVRKGTSTRKPRPVSQLVAQQVTQQFVPPTQSKKEKKDKVEKEKSEKETTSKKNSHKKTRPRLKNVDRSSAQHLEVTVGDLTVIITDFKEKTKSPPASSAASGDQHSQSGSSSDNTERGMSRSSSPRGEASSLNGESH</sequence>
<feature type="region of interest" description="Disordered" evidence="9">
    <location>
        <begin position="243"/>
        <end position="291"/>
    </location>
</feature>
<dbReference type="PROSITE" id="PS50199">
    <property type="entry name" value="ZF_RANBP2_2"/>
    <property type="match status" value="1"/>
</dbReference>
<dbReference type="Proteomes" id="UP000664940">
    <property type="component" value="Unassembled WGS sequence"/>
</dbReference>
<keyword evidence="7" id="KW-0539">Nucleus</keyword>
<dbReference type="PROSITE" id="PS01358">
    <property type="entry name" value="ZF_RANBP2_1"/>
    <property type="match status" value="1"/>
</dbReference>
<dbReference type="PANTHER" id="PTHR12920:SF2">
    <property type="entry name" value="YY1-ASSOCIATED FACTOR 2"/>
    <property type="match status" value="1"/>
</dbReference>
<evidence type="ECO:0000256" key="3">
    <source>
        <dbReference type="ARBA" id="ARBA00022771"/>
    </source>
</evidence>
<gene>
    <name evidence="11" type="ORF">HJG60_020436</name>
</gene>
<dbReference type="GO" id="GO:0003677">
    <property type="term" value="F:DNA binding"/>
    <property type="evidence" value="ECO:0007669"/>
    <property type="project" value="TreeGrafter"/>
</dbReference>
<dbReference type="EMBL" id="JABVXQ010000003">
    <property type="protein sequence ID" value="KAF6122667.1"/>
    <property type="molecule type" value="Genomic_DNA"/>
</dbReference>
<feature type="compositionally biased region" description="Basic residues" evidence="9">
    <location>
        <begin position="206"/>
        <end position="216"/>
    </location>
</feature>
<dbReference type="Pfam" id="PF17219">
    <property type="entry name" value="YAF2_RYBP"/>
    <property type="match status" value="1"/>
</dbReference>
<dbReference type="SMART" id="SM00547">
    <property type="entry name" value="ZnF_RBZ"/>
    <property type="match status" value="1"/>
</dbReference>